<feature type="binding site" evidence="9">
    <location>
        <position position="746"/>
    </location>
    <ligand>
        <name>Zn(2+)</name>
        <dbReference type="ChEBI" id="CHEBI:29105"/>
        <label>2</label>
    </ligand>
</feature>
<dbReference type="InterPro" id="IPR024610">
    <property type="entry name" value="ING_N_histone-binding"/>
</dbReference>
<name>A0AAV9NE38_9EURO</name>
<keyword evidence="5 9" id="KW-0862">Zinc</keyword>
<evidence type="ECO:0000256" key="3">
    <source>
        <dbReference type="ARBA" id="ARBA00022723"/>
    </source>
</evidence>
<protein>
    <recommendedName>
        <fullName evidence="11">Chromatin modification-related protein</fullName>
    </recommendedName>
</protein>
<feature type="binding site" evidence="9">
    <location>
        <position position="715"/>
    </location>
    <ligand>
        <name>Zn(2+)</name>
        <dbReference type="ChEBI" id="CHEBI:29105"/>
        <label>2</label>
    </ligand>
</feature>
<evidence type="ECO:0000256" key="7">
    <source>
        <dbReference type="ARBA" id="ARBA00023242"/>
    </source>
</evidence>
<feature type="compositionally biased region" description="Low complexity" evidence="12">
    <location>
        <begin position="467"/>
        <end position="487"/>
    </location>
</feature>
<feature type="site" description="Histone H3K4me3 binding" evidence="8">
    <location>
        <position position="712"/>
    </location>
</feature>
<keyword evidence="6 11" id="KW-0156">Chromatin regulator</keyword>
<feature type="region of interest" description="Disordered" evidence="12">
    <location>
        <begin position="663"/>
        <end position="695"/>
    </location>
</feature>
<dbReference type="InterPro" id="IPR001965">
    <property type="entry name" value="Znf_PHD"/>
</dbReference>
<dbReference type="SMART" id="SM01408">
    <property type="entry name" value="ING"/>
    <property type="match status" value="1"/>
</dbReference>
<comment type="domain">
    <text evidence="11">The PHD-type zinc finger mediates the binding to H3K4me3.</text>
</comment>
<dbReference type="GO" id="GO:0033698">
    <property type="term" value="C:Rpd3L complex"/>
    <property type="evidence" value="ECO:0007669"/>
    <property type="project" value="TreeGrafter"/>
</dbReference>
<evidence type="ECO:0000256" key="4">
    <source>
        <dbReference type="ARBA" id="ARBA00022771"/>
    </source>
</evidence>
<feature type="region of interest" description="Disordered" evidence="12">
    <location>
        <begin position="265"/>
        <end position="333"/>
    </location>
</feature>
<dbReference type="GO" id="GO:0008270">
    <property type="term" value="F:zinc ion binding"/>
    <property type="evidence" value="ECO:0007669"/>
    <property type="project" value="UniProtKB-KW"/>
</dbReference>
<evidence type="ECO:0000256" key="11">
    <source>
        <dbReference type="RuleBase" id="RU361213"/>
    </source>
</evidence>
<dbReference type="AlphaFoldDB" id="A0AAV9NE38"/>
<feature type="compositionally biased region" description="Polar residues" evidence="12">
    <location>
        <begin position="529"/>
        <end position="542"/>
    </location>
</feature>
<proteinExistence type="inferred from homology"/>
<evidence type="ECO:0000256" key="9">
    <source>
        <dbReference type="PIRSR" id="PIRSR628651-51"/>
    </source>
</evidence>
<dbReference type="InterPro" id="IPR028651">
    <property type="entry name" value="ING_fam"/>
</dbReference>
<dbReference type="CDD" id="cd15505">
    <property type="entry name" value="PHD_ING"/>
    <property type="match status" value="1"/>
</dbReference>
<dbReference type="GO" id="GO:0006325">
    <property type="term" value="P:chromatin organization"/>
    <property type="evidence" value="ECO:0007669"/>
    <property type="project" value="UniProtKB-KW"/>
</dbReference>
<comment type="function">
    <text evidence="11">Component of an histone acetyltransferase complex.</text>
</comment>
<feature type="compositionally biased region" description="Polar residues" evidence="12">
    <location>
        <begin position="1"/>
        <end position="10"/>
    </location>
</feature>
<dbReference type="Gene3D" id="6.10.140.1740">
    <property type="match status" value="1"/>
</dbReference>
<evidence type="ECO:0000256" key="1">
    <source>
        <dbReference type="ARBA" id="ARBA00004123"/>
    </source>
</evidence>
<feature type="site" description="Histone H3K4me3 binding" evidence="8">
    <location>
        <position position="701"/>
    </location>
</feature>
<feature type="site" description="Histone H3K4me3 binding" evidence="8">
    <location>
        <position position="716"/>
    </location>
</feature>
<dbReference type="InterPro" id="IPR019787">
    <property type="entry name" value="Znf_PHD-finger"/>
</dbReference>
<evidence type="ECO:0000313" key="14">
    <source>
        <dbReference type="EMBL" id="KAK5053057.1"/>
    </source>
</evidence>
<dbReference type="PANTHER" id="PTHR10333:SF42">
    <property type="entry name" value="INHIBITOR OF GROWTH PROTEIN 5"/>
    <property type="match status" value="1"/>
</dbReference>
<dbReference type="PROSITE" id="PS01359">
    <property type="entry name" value="ZF_PHD_1"/>
    <property type="match status" value="1"/>
</dbReference>
<feature type="compositionally biased region" description="Basic and acidic residues" evidence="12">
    <location>
        <begin position="265"/>
        <end position="278"/>
    </location>
</feature>
<organism evidence="14 15">
    <name type="scientific">Exophiala bonariae</name>
    <dbReference type="NCBI Taxonomy" id="1690606"/>
    <lineage>
        <taxon>Eukaryota</taxon>
        <taxon>Fungi</taxon>
        <taxon>Dikarya</taxon>
        <taxon>Ascomycota</taxon>
        <taxon>Pezizomycotina</taxon>
        <taxon>Eurotiomycetes</taxon>
        <taxon>Chaetothyriomycetidae</taxon>
        <taxon>Chaetothyriales</taxon>
        <taxon>Herpotrichiellaceae</taxon>
        <taxon>Exophiala</taxon>
    </lineage>
</organism>
<feature type="compositionally biased region" description="Basic residues" evidence="12">
    <location>
        <begin position="612"/>
        <end position="622"/>
    </location>
</feature>
<dbReference type="GeneID" id="89970243"/>
<evidence type="ECO:0000259" key="13">
    <source>
        <dbReference type="PROSITE" id="PS50016"/>
    </source>
</evidence>
<evidence type="ECO:0000256" key="8">
    <source>
        <dbReference type="PIRSR" id="PIRSR628651-50"/>
    </source>
</evidence>
<comment type="similarity">
    <text evidence="2 11">Belongs to the ING family.</text>
</comment>
<feature type="binding site" evidence="9">
    <location>
        <position position="743"/>
    </location>
    <ligand>
        <name>Zn(2+)</name>
        <dbReference type="ChEBI" id="CHEBI:29105"/>
        <label>2</label>
    </ligand>
</feature>
<dbReference type="Gene3D" id="3.30.40.10">
    <property type="entry name" value="Zinc/RING finger domain, C3HC4 (zinc finger)"/>
    <property type="match status" value="1"/>
</dbReference>
<evidence type="ECO:0000313" key="15">
    <source>
        <dbReference type="Proteomes" id="UP001358417"/>
    </source>
</evidence>
<feature type="compositionally biased region" description="Acidic residues" evidence="12">
    <location>
        <begin position="684"/>
        <end position="695"/>
    </location>
</feature>
<dbReference type="EMBL" id="JAVRRD010000012">
    <property type="protein sequence ID" value="KAK5053057.1"/>
    <property type="molecule type" value="Genomic_DNA"/>
</dbReference>
<evidence type="ECO:0000256" key="6">
    <source>
        <dbReference type="ARBA" id="ARBA00022853"/>
    </source>
</evidence>
<evidence type="ECO:0000256" key="10">
    <source>
        <dbReference type="PROSITE-ProRule" id="PRU00146"/>
    </source>
</evidence>
<feature type="compositionally biased region" description="Polar residues" evidence="12">
    <location>
        <begin position="441"/>
        <end position="466"/>
    </location>
</feature>
<comment type="subunit">
    <text evidence="11">Component of an histone acetyltransferase complex. Interacts with H3K4me3 and to a lesser extent with H3K4me2.</text>
</comment>
<dbReference type="PANTHER" id="PTHR10333">
    <property type="entry name" value="INHIBITOR OF GROWTH PROTEIN"/>
    <property type="match status" value="1"/>
</dbReference>
<feature type="binding site" evidence="9">
    <location>
        <position position="726"/>
    </location>
    <ligand>
        <name>Zn(2+)</name>
        <dbReference type="ChEBI" id="CHEBI:29105"/>
        <label>1</label>
    </ligand>
</feature>
<feature type="compositionally biased region" description="Basic and acidic residues" evidence="12">
    <location>
        <begin position="488"/>
        <end position="512"/>
    </location>
</feature>
<feature type="binding site" evidence="9">
    <location>
        <position position="702"/>
    </location>
    <ligand>
        <name>Zn(2+)</name>
        <dbReference type="ChEBI" id="CHEBI:29105"/>
        <label>1</label>
    </ligand>
</feature>
<feature type="binding site" evidence="9">
    <location>
        <position position="729"/>
    </location>
    <ligand>
        <name>Zn(2+)</name>
        <dbReference type="ChEBI" id="CHEBI:29105"/>
        <label>1</label>
    </ligand>
</feature>
<evidence type="ECO:0000256" key="5">
    <source>
        <dbReference type="ARBA" id="ARBA00022833"/>
    </source>
</evidence>
<feature type="site" description="Histone H3K4me3 binding" evidence="8">
    <location>
        <position position="724"/>
    </location>
</feature>
<feature type="region of interest" description="Disordered" evidence="12">
    <location>
        <begin position="347"/>
        <end position="374"/>
    </location>
</feature>
<reference evidence="14 15" key="1">
    <citation type="submission" date="2023-08" db="EMBL/GenBank/DDBJ databases">
        <title>Black Yeasts Isolated from many extreme environments.</title>
        <authorList>
            <person name="Coleine C."/>
            <person name="Stajich J.E."/>
            <person name="Selbmann L."/>
        </authorList>
    </citation>
    <scope>NUCLEOTIDE SEQUENCE [LARGE SCALE GENOMIC DNA]</scope>
    <source>
        <strain evidence="14 15">CCFEE 5792</strain>
    </source>
</reference>
<sequence>MTTTLGTSNIRGGPARQTRSNPMRHIKGAGSGVRHNSLISTTGLPLSTFAATSSINPPLNTNEPPGLYPAISHFADAIAALPRDFRRHTSLLKEVDGKAWAPEENLQEILQQCLADTTASSERFLAAAHNPPRFSTTDDVVVVSDANSVAGASVDNASLASARSTDPISLQRRRQFHALRQNLMAVMVTMDEKNHVITKANEDVSRSIRRMEAIWPHISEEISEEARLGSLKHWAYTETNPVKKPPVPTTRREAAASLAILHESETAHRSESRREAMLARKQRATQHVDSDFDESRPAKKALANGKKKGTDTPVETAGLGITGVGTGKRKKPEKAAIGGVAMERSISSAMGGRAMSRENSQQENAKKRKASGAVTSVARKRYVVTARGSPGQLTNEFSFRINASTQDSPKLASSPLAGSTGKEAYKRSPALSSVRPATARGRQNSAQTLDTNNRARPSSSTSHRNGNNSIATAITAEANNTAISAKSSSEDKSTTKEAKAEKGDRPIEDEKPAPSSTNGDHPMREALLLQTSAGKQESNTSKAEAKVNDEPIARKVASPRVPPALLTSESALRGERLGRGKGSKTSTPIVGTFSEAETAEPNSASSTQHSHAISKAKRPARPRVKDHGLHDSLSPKGLPMKRSHKSSGSISSIVPHTIASIHRQKEESEMTKSTTPSDIGVGKEEEEDEDNDVAEEDEERYCYCQGVSYGEMVACDKPDCPRQWFHLDCIGLKSVPKSAKWYCEECKEVLAKKGKVASNGGNGTAK</sequence>
<gene>
    <name evidence="14" type="ORF">LTR84_002031</name>
</gene>
<dbReference type="Proteomes" id="UP001358417">
    <property type="component" value="Unassembled WGS sequence"/>
</dbReference>
<feature type="compositionally biased region" description="Basic and acidic residues" evidence="12">
    <location>
        <begin position="543"/>
        <end position="553"/>
    </location>
</feature>
<feature type="binding site" evidence="9">
    <location>
        <position position="720"/>
    </location>
    <ligand>
        <name>Zn(2+)</name>
        <dbReference type="ChEBI" id="CHEBI:29105"/>
        <label>2</label>
    </ligand>
</feature>
<keyword evidence="3 9" id="KW-0479">Metal-binding</keyword>
<dbReference type="GO" id="GO:0070210">
    <property type="term" value="C:Rpd3L-Expanded complex"/>
    <property type="evidence" value="ECO:0007669"/>
    <property type="project" value="TreeGrafter"/>
</dbReference>
<keyword evidence="7 11" id="KW-0539">Nucleus</keyword>
<keyword evidence="15" id="KW-1185">Reference proteome</keyword>
<dbReference type="Pfam" id="PF12998">
    <property type="entry name" value="ING"/>
    <property type="match status" value="2"/>
</dbReference>
<keyword evidence="4 10" id="KW-0863">Zinc-finger</keyword>
<evidence type="ECO:0000256" key="2">
    <source>
        <dbReference type="ARBA" id="ARBA00010210"/>
    </source>
</evidence>
<feature type="binding site" evidence="9">
    <location>
        <position position="704"/>
    </location>
    <ligand>
        <name>Zn(2+)</name>
        <dbReference type="ChEBI" id="CHEBI:29105"/>
        <label>1</label>
    </ligand>
</feature>
<comment type="caution">
    <text evidence="14">The sequence shown here is derived from an EMBL/GenBank/DDBJ whole genome shotgun (WGS) entry which is preliminary data.</text>
</comment>
<feature type="compositionally biased region" description="Basic and acidic residues" evidence="12">
    <location>
        <begin position="286"/>
        <end position="297"/>
    </location>
</feature>
<dbReference type="GO" id="GO:0006355">
    <property type="term" value="P:regulation of DNA-templated transcription"/>
    <property type="evidence" value="ECO:0007669"/>
    <property type="project" value="TreeGrafter"/>
</dbReference>
<comment type="subcellular location">
    <subcellularLocation>
        <location evidence="1 11">Nucleus</location>
    </subcellularLocation>
</comment>
<dbReference type="PROSITE" id="PS50016">
    <property type="entry name" value="ZF_PHD_2"/>
    <property type="match status" value="1"/>
</dbReference>
<evidence type="ECO:0000256" key="12">
    <source>
        <dbReference type="SAM" id="MobiDB-lite"/>
    </source>
</evidence>
<dbReference type="InterPro" id="IPR011011">
    <property type="entry name" value="Znf_FYVE_PHD"/>
</dbReference>
<dbReference type="InterPro" id="IPR013083">
    <property type="entry name" value="Znf_RING/FYVE/PHD"/>
</dbReference>
<feature type="region of interest" description="Disordered" evidence="12">
    <location>
        <begin position="1"/>
        <end position="31"/>
    </location>
</feature>
<dbReference type="InterPro" id="IPR019786">
    <property type="entry name" value="Zinc_finger_PHD-type_CS"/>
</dbReference>
<feature type="domain" description="PHD-type" evidence="13">
    <location>
        <begin position="699"/>
        <end position="749"/>
    </location>
</feature>
<feature type="compositionally biased region" description="Polar residues" evidence="12">
    <location>
        <begin position="600"/>
        <end position="611"/>
    </location>
</feature>
<accession>A0AAV9NE38</accession>
<dbReference type="RefSeq" id="XP_064706499.1">
    <property type="nucleotide sequence ID" value="XM_064845645.1"/>
</dbReference>
<feature type="region of interest" description="Disordered" evidence="12">
    <location>
        <begin position="405"/>
        <end position="650"/>
    </location>
</feature>
<dbReference type="SMART" id="SM00249">
    <property type="entry name" value="PHD"/>
    <property type="match status" value="1"/>
</dbReference>
<dbReference type="SUPFAM" id="SSF57903">
    <property type="entry name" value="FYVE/PHD zinc finger"/>
    <property type="match status" value="1"/>
</dbReference>